<feature type="region of interest" description="Disordered" evidence="1">
    <location>
        <begin position="39"/>
        <end position="90"/>
    </location>
</feature>
<name>A0A512T010_9MICO</name>
<dbReference type="EMBL" id="BKBA01000006">
    <property type="protein sequence ID" value="GEQ13532.1"/>
    <property type="molecule type" value="Genomic_DNA"/>
</dbReference>
<gene>
    <name evidence="2" type="ORF">KLO01_15790</name>
</gene>
<feature type="compositionally biased region" description="Polar residues" evidence="1">
    <location>
        <begin position="39"/>
        <end position="72"/>
    </location>
</feature>
<evidence type="ECO:0000313" key="3">
    <source>
        <dbReference type="Proteomes" id="UP000321793"/>
    </source>
</evidence>
<comment type="caution">
    <text evidence="2">The sequence shown here is derived from an EMBL/GenBank/DDBJ whole genome shotgun (WGS) entry which is preliminary data.</text>
</comment>
<organism evidence="2 3">
    <name type="scientific">Knoellia locipacati</name>
    <dbReference type="NCBI Taxonomy" id="882824"/>
    <lineage>
        <taxon>Bacteria</taxon>
        <taxon>Bacillati</taxon>
        <taxon>Actinomycetota</taxon>
        <taxon>Actinomycetes</taxon>
        <taxon>Micrococcales</taxon>
        <taxon>Intrasporangiaceae</taxon>
        <taxon>Knoellia</taxon>
    </lineage>
</organism>
<accession>A0A512T010</accession>
<reference evidence="2 3" key="1">
    <citation type="submission" date="2019-07" db="EMBL/GenBank/DDBJ databases">
        <title>Whole genome shotgun sequence of Knoellia locipacati NBRC 109775.</title>
        <authorList>
            <person name="Hosoyama A."/>
            <person name="Uohara A."/>
            <person name="Ohji S."/>
            <person name="Ichikawa N."/>
        </authorList>
    </citation>
    <scope>NUCLEOTIDE SEQUENCE [LARGE SCALE GENOMIC DNA]</scope>
    <source>
        <strain evidence="2 3">NBRC 109775</strain>
    </source>
</reference>
<evidence type="ECO:0000313" key="2">
    <source>
        <dbReference type="EMBL" id="GEQ13532.1"/>
    </source>
</evidence>
<evidence type="ECO:0000256" key="1">
    <source>
        <dbReference type="SAM" id="MobiDB-lite"/>
    </source>
</evidence>
<dbReference type="Proteomes" id="UP000321793">
    <property type="component" value="Unassembled WGS sequence"/>
</dbReference>
<proteinExistence type="predicted"/>
<dbReference type="AlphaFoldDB" id="A0A512T010"/>
<sequence>MSLRGQDLWRWPLWSWKHFTITCMVLAAVLVGIGRLQSSGADSGAGSPTTRAVTSRSVSESATSPTPATQSKALIPTATAPSQSESIADPGEVSGQFVAGWARPYDPPSEWRGRLLPLSTKEFAAELSKTDPLRVPATAVVGEGTEVARAANSRTMRHTTDNGGVLVFLKRTGSRWLVSGIAPDESAGGVP</sequence>
<protein>
    <submittedName>
        <fullName evidence="2">Uncharacterized protein</fullName>
    </submittedName>
</protein>
<keyword evidence="3" id="KW-1185">Reference proteome</keyword>